<evidence type="ECO:0000313" key="2">
    <source>
        <dbReference type="Proteomes" id="UP001201812"/>
    </source>
</evidence>
<proteinExistence type="predicted"/>
<sequence length="163" mass="18579">MRANEDEVQFAQDLLNIGDASANDESGKVDLAKMKLEKSSITKEKLSKEIFQDLIKSKKWEEVSKCAILSPYNVETEMHNAEVLKMLPAIESIIELVFLWLYLRSVDVAIGLATNTSENYNEIQYISTQGILIWSGRRQAAEPRVQSYGIYDYGNYVFERSSI</sequence>
<dbReference type="Proteomes" id="UP001201812">
    <property type="component" value="Unassembled WGS sequence"/>
</dbReference>
<evidence type="ECO:0000313" key="1">
    <source>
        <dbReference type="EMBL" id="KAI1694319.1"/>
    </source>
</evidence>
<protein>
    <submittedName>
        <fullName evidence="1">Uncharacterized protein</fullName>
    </submittedName>
</protein>
<reference evidence="1" key="1">
    <citation type="submission" date="2022-01" db="EMBL/GenBank/DDBJ databases">
        <title>Genome Sequence Resource for Two Populations of Ditylenchus destructor, the Migratory Endoparasitic Phytonematode.</title>
        <authorList>
            <person name="Zhang H."/>
            <person name="Lin R."/>
            <person name="Xie B."/>
        </authorList>
    </citation>
    <scope>NUCLEOTIDE SEQUENCE</scope>
    <source>
        <strain evidence="1">BazhouSP</strain>
    </source>
</reference>
<dbReference type="EMBL" id="JAKKPZ010000525">
    <property type="protein sequence ID" value="KAI1694319.1"/>
    <property type="molecule type" value="Genomic_DNA"/>
</dbReference>
<gene>
    <name evidence="1" type="ORF">DdX_20171</name>
</gene>
<dbReference type="AlphaFoldDB" id="A0AAD4MH25"/>
<comment type="caution">
    <text evidence="1">The sequence shown here is derived from an EMBL/GenBank/DDBJ whole genome shotgun (WGS) entry which is preliminary data.</text>
</comment>
<keyword evidence="2" id="KW-1185">Reference proteome</keyword>
<name>A0AAD4MH25_9BILA</name>
<organism evidence="1 2">
    <name type="scientific">Ditylenchus destructor</name>
    <dbReference type="NCBI Taxonomy" id="166010"/>
    <lineage>
        <taxon>Eukaryota</taxon>
        <taxon>Metazoa</taxon>
        <taxon>Ecdysozoa</taxon>
        <taxon>Nematoda</taxon>
        <taxon>Chromadorea</taxon>
        <taxon>Rhabditida</taxon>
        <taxon>Tylenchina</taxon>
        <taxon>Tylenchomorpha</taxon>
        <taxon>Sphaerularioidea</taxon>
        <taxon>Anguinidae</taxon>
        <taxon>Anguininae</taxon>
        <taxon>Ditylenchus</taxon>
    </lineage>
</organism>
<accession>A0AAD4MH25</accession>